<dbReference type="InterPro" id="IPR002477">
    <property type="entry name" value="Peptidoglycan-bd-like"/>
</dbReference>
<dbReference type="InterPro" id="IPR036365">
    <property type="entry name" value="PGBD-like_sf"/>
</dbReference>
<feature type="signal peptide" evidence="1">
    <location>
        <begin position="1"/>
        <end position="27"/>
    </location>
</feature>
<feature type="domain" description="Peptidoglycan binding-like" evidence="2">
    <location>
        <begin position="426"/>
        <end position="477"/>
    </location>
</feature>
<dbReference type="OrthoDB" id="8092964at2"/>
<evidence type="ECO:0000313" key="4">
    <source>
        <dbReference type="Proteomes" id="UP000199328"/>
    </source>
</evidence>
<dbReference type="Gene3D" id="1.10.101.10">
    <property type="entry name" value="PGBD-like superfamily/PGBD"/>
    <property type="match status" value="2"/>
</dbReference>
<keyword evidence="1" id="KW-0732">Signal</keyword>
<evidence type="ECO:0000259" key="2">
    <source>
        <dbReference type="Pfam" id="PF01471"/>
    </source>
</evidence>
<sequence length="484" mass="53066">MRQRPARRHLAAILAGALAAVASIASAEDRALIVTARDYASLPDAPETRSIAFLGYRLQELGFEVRAFRDPRAEVLRGEMGRAVDALAASDRLVILVSGHVVHNSRDAWMLTTDASVLDPFAAGAAGVSIGALVDIAGDVAKAHPGRVIVAVADSDARLEPRLGLADGFALGAVPEGVALLAGPPRLLARFLDEELLVPGRSVAGAMRRAPAAIRARGTVSSRPFLPADNAQDELEESFWRRTVEADSIEGYRDYLRLFPEGRHVEEARARLAVLEETPQERARRLEAELDLTRNQRRDIQRDLKRLGYYDRAIDGIFGRGTRSAIARWQDDNDFDATGFLTANQITLLDRQATEKDDAAWQEAQEEDTPEAYRRYLEAFPDGRHAEDARARLAALGPRLPPVPEDVRRAAAARERALGLTPPFRRLVEFRLAALGLEPGPVDGLFDERTRTAIYLYQQDHGLEATGYLDRATLASLALGAVLR</sequence>
<feature type="chain" id="PRO_5011661189" evidence="1">
    <location>
        <begin position="28"/>
        <end position="484"/>
    </location>
</feature>
<keyword evidence="3" id="KW-0378">Hydrolase</keyword>
<accession>A0A1G8Z2B5</accession>
<keyword evidence="4" id="KW-1185">Reference proteome</keyword>
<feature type="domain" description="Peptidoglycan binding-like" evidence="2">
    <location>
        <begin position="294"/>
        <end position="348"/>
    </location>
</feature>
<name>A0A1G8Z2B5_9RHOB</name>
<dbReference type="SUPFAM" id="SSF47090">
    <property type="entry name" value="PGBD-like"/>
    <property type="match status" value="2"/>
</dbReference>
<evidence type="ECO:0000313" key="3">
    <source>
        <dbReference type="EMBL" id="SDK09133.1"/>
    </source>
</evidence>
<dbReference type="STRING" id="990712.SAMN05216257_101546"/>
<protein>
    <submittedName>
        <fullName evidence="3">Peptidoglycan-binding (PGRP) domain of peptidoglycan hydrolases-containing protein</fullName>
    </submittedName>
</protein>
<dbReference type="RefSeq" id="WP_092497880.1">
    <property type="nucleotide sequence ID" value="NZ_FNFV01000001.1"/>
</dbReference>
<dbReference type="EMBL" id="FNFV01000001">
    <property type="protein sequence ID" value="SDK09133.1"/>
    <property type="molecule type" value="Genomic_DNA"/>
</dbReference>
<dbReference type="AlphaFoldDB" id="A0A1G8Z2B5"/>
<proteinExistence type="predicted"/>
<gene>
    <name evidence="3" type="ORF">SAMN05216257_101546</name>
</gene>
<organism evidence="3 4">
    <name type="scientific">Meinhardsimonia xiamenensis</name>
    <dbReference type="NCBI Taxonomy" id="990712"/>
    <lineage>
        <taxon>Bacteria</taxon>
        <taxon>Pseudomonadati</taxon>
        <taxon>Pseudomonadota</taxon>
        <taxon>Alphaproteobacteria</taxon>
        <taxon>Rhodobacterales</taxon>
        <taxon>Paracoccaceae</taxon>
        <taxon>Meinhardsimonia</taxon>
    </lineage>
</organism>
<dbReference type="GO" id="GO:0016787">
    <property type="term" value="F:hydrolase activity"/>
    <property type="evidence" value="ECO:0007669"/>
    <property type="project" value="UniProtKB-KW"/>
</dbReference>
<dbReference type="Proteomes" id="UP000199328">
    <property type="component" value="Unassembled WGS sequence"/>
</dbReference>
<evidence type="ECO:0000256" key="1">
    <source>
        <dbReference type="SAM" id="SignalP"/>
    </source>
</evidence>
<dbReference type="InterPro" id="IPR036366">
    <property type="entry name" value="PGBDSf"/>
</dbReference>
<reference evidence="4" key="1">
    <citation type="submission" date="2016-10" db="EMBL/GenBank/DDBJ databases">
        <authorList>
            <person name="Varghese N."/>
            <person name="Submissions S."/>
        </authorList>
    </citation>
    <scope>NUCLEOTIDE SEQUENCE [LARGE SCALE GENOMIC DNA]</scope>
    <source>
        <strain evidence="4">CGMCC 1.10789</strain>
    </source>
</reference>
<dbReference type="Pfam" id="PF01471">
    <property type="entry name" value="PG_binding_1"/>
    <property type="match status" value="2"/>
</dbReference>